<dbReference type="GO" id="GO:0016747">
    <property type="term" value="F:acyltransferase activity, transferring groups other than amino-acyl groups"/>
    <property type="evidence" value="ECO:0007669"/>
    <property type="project" value="InterPro"/>
</dbReference>
<dbReference type="Gene3D" id="3.40.630.30">
    <property type="match status" value="1"/>
</dbReference>
<dbReference type="Pfam" id="PF13302">
    <property type="entry name" value="Acetyltransf_3"/>
    <property type="match status" value="1"/>
</dbReference>
<accession>A0A1H0P5L6</accession>
<keyword evidence="2" id="KW-0808">Transferase</keyword>
<evidence type="ECO:0000259" key="1">
    <source>
        <dbReference type="PROSITE" id="PS51186"/>
    </source>
</evidence>
<organism evidence="2 3">
    <name type="scientific">Nakamurella panacisegetis</name>
    <dbReference type="NCBI Taxonomy" id="1090615"/>
    <lineage>
        <taxon>Bacteria</taxon>
        <taxon>Bacillati</taxon>
        <taxon>Actinomycetota</taxon>
        <taxon>Actinomycetes</taxon>
        <taxon>Nakamurellales</taxon>
        <taxon>Nakamurellaceae</taxon>
        <taxon>Nakamurella</taxon>
    </lineage>
</organism>
<dbReference type="PROSITE" id="PS51186">
    <property type="entry name" value="GNAT"/>
    <property type="match status" value="1"/>
</dbReference>
<evidence type="ECO:0000313" key="2">
    <source>
        <dbReference type="EMBL" id="SDP00244.1"/>
    </source>
</evidence>
<dbReference type="InterPro" id="IPR051531">
    <property type="entry name" value="N-acetyltransferase"/>
</dbReference>
<feature type="domain" description="N-acetyltransferase" evidence="1">
    <location>
        <begin position="10"/>
        <end position="165"/>
    </location>
</feature>
<name>A0A1H0P5L6_9ACTN</name>
<dbReference type="PANTHER" id="PTHR43792:SF1">
    <property type="entry name" value="N-ACETYLTRANSFERASE DOMAIN-CONTAINING PROTEIN"/>
    <property type="match status" value="1"/>
</dbReference>
<dbReference type="InterPro" id="IPR000182">
    <property type="entry name" value="GNAT_dom"/>
</dbReference>
<gene>
    <name evidence="2" type="ORF">SAMN04515671_2630</name>
</gene>
<dbReference type="PANTHER" id="PTHR43792">
    <property type="entry name" value="GNAT FAMILY, PUTATIVE (AFU_ORTHOLOGUE AFUA_3G00765)-RELATED-RELATED"/>
    <property type="match status" value="1"/>
</dbReference>
<dbReference type="EMBL" id="LT629710">
    <property type="protein sequence ID" value="SDP00244.1"/>
    <property type="molecule type" value="Genomic_DNA"/>
</dbReference>
<protein>
    <submittedName>
        <fullName evidence="2">Protein N-acetyltransferase, RimJ/RimL family</fullName>
    </submittedName>
</protein>
<dbReference type="OrthoDB" id="4142102at2"/>
<dbReference type="AlphaFoldDB" id="A0A1H0P5L6"/>
<dbReference type="SUPFAM" id="SSF55729">
    <property type="entry name" value="Acyl-CoA N-acyltransferases (Nat)"/>
    <property type="match status" value="1"/>
</dbReference>
<evidence type="ECO:0000313" key="3">
    <source>
        <dbReference type="Proteomes" id="UP000198741"/>
    </source>
</evidence>
<dbReference type="STRING" id="1090615.SAMN04515671_2630"/>
<dbReference type="Proteomes" id="UP000198741">
    <property type="component" value="Chromosome I"/>
</dbReference>
<proteinExistence type="predicted"/>
<sequence length="165" mass="17969">MAARLETERLLLEPMRLTDADRYVELIVERGPGARGHGTDVAAARLKIAQMADGAAASGIGFLALRRHGDTDMLGYCGLLVGRASLDEPELAYELLSREHGCGYATEAARAMVEAAKATGRRRLWSTVGDWNTASLRVLDKLGFHRHHTAPGPQDSDLIYLTRSL</sequence>
<dbReference type="InterPro" id="IPR016181">
    <property type="entry name" value="Acyl_CoA_acyltransferase"/>
</dbReference>
<keyword evidence="3" id="KW-1185">Reference proteome</keyword>
<reference evidence="2 3" key="1">
    <citation type="submission" date="2016-10" db="EMBL/GenBank/DDBJ databases">
        <authorList>
            <person name="de Groot N.N."/>
        </authorList>
    </citation>
    <scope>NUCLEOTIDE SEQUENCE [LARGE SCALE GENOMIC DNA]</scope>
    <source>
        <strain evidence="3">P4-7,KCTC 19426,CECT 7604</strain>
    </source>
</reference>